<dbReference type="InterPro" id="IPR013418">
    <property type="entry name" value="CRISPR-assoc_prot_Cas7/Csd2"/>
</dbReference>
<reference evidence="1 2" key="1">
    <citation type="submission" date="2020-12" db="EMBL/GenBank/DDBJ databases">
        <title>YIM B01967 draft genome.</title>
        <authorList>
            <person name="Yan X."/>
        </authorList>
    </citation>
    <scope>NUCLEOTIDE SEQUENCE [LARGE SCALE GENOMIC DNA]</scope>
    <source>
        <strain evidence="1 2">YIM B01967</strain>
    </source>
</reference>
<dbReference type="NCBIfam" id="TIGR01595">
    <property type="entry name" value="cas_CT1132"/>
    <property type="match status" value="1"/>
</dbReference>
<dbReference type="RefSeq" id="WP_200749918.1">
    <property type="nucleotide sequence ID" value="NZ_JAEOAH010000031.1"/>
</dbReference>
<dbReference type="Proteomes" id="UP000618943">
    <property type="component" value="Unassembled WGS sequence"/>
</dbReference>
<comment type="caution">
    <text evidence="1">The sequence shown here is derived from an EMBL/GenBank/DDBJ whole genome shotgun (WGS) entry which is preliminary data.</text>
</comment>
<name>A0ABS1HAJ5_9BACL</name>
<dbReference type="NCBIfam" id="TIGR02589">
    <property type="entry name" value="cas_Csd2"/>
    <property type="match status" value="1"/>
</dbReference>
<accession>A0ABS1HAJ5</accession>
<gene>
    <name evidence="1" type="primary">cas7c</name>
    <name evidence="1" type="ORF">JFL43_16640</name>
</gene>
<evidence type="ECO:0000313" key="2">
    <source>
        <dbReference type="Proteomes" id="UP000618943"/>
    </source>
</evidence>
<dbReference type="EMBL" id="JAEOAH010000031">
    <property type="protein sequence ID" value="MBK3496456.1"/>
    <property type="molecule type" value="Genomic_DNA"/>
</dbReference>
<protein>
    <submittedName>
        <fullName evidence="1">Type I-C CRISPR-associated protein Cas7/Csd2</fullName>
    </submittedName>
</protein>
<sequence>MTTLDHKIDFTVIFSVQNANPNGDPLNGNRPRQNFDGYGEVSDVCIKRKIRNRMQDAGETIFVQSNERTTDAYKSLRERADANVELKEVSKGKNADPAMYEKIACESWFDVRAFGQVFAFKAESKGQGVSVGVRGPVSIHPAISLQPINITSLQITKSVNSESGDKKGSDTMGMKHRVDYGVYKFSGSINTQLAEKTGFTNEDAEKLKEALITLFENDASSARPEGSIEVHKVYWWEHNSKIGQYSSAKVHRSLQIEAKSENAQSFEDDFELSLNELEGLKVNVFDGK</sequence>
<dbReference type="Pfam" id="PF05107">
    <property type="entry name" value="Cas_Cas7"/>
    <property type="match status" value="1"/>
</dbReference>
<keyword evidence="2" id="KW-1185">Reference proteome</keyword>
<proteinExistence type="predicted"/>
<dbReference type="InterPro" id="IPR006482">
    <property type="entry name" value="Cas7_Csh2/Csh2"/>
</dbReference>
<organism evidence="1 2">
    <name type="scientific">Viridibacillus soli</name>
    <dbReference type="NCBI Taxonomy" id="2798301"/>
    <lineage>
        <taxon>Bacteria</taxon>
        <taxon>Bacillati</taxon>
        <taxon>Bacillota</taxon>
        <taxon>Bacilli</taxon>
        <taxon>Bacillales</taxon>
        <taxon>Caryophanaceae</taxon>
        <taxon>Viridibacillus</taxon>
    </lineage>
</organism>
<evidence type="ECO:0000313" key="1">
    <source>
        <dbReference type="EMBL" id="MBK3496456.1"/>
    </source>
</evidence>